<comment type="caution">
    <text evidence="1">The sequence shown here is derived from an EMBL/GenBank/DDBJ whole genome shotgun (WGS) entry which is preliminary data.</text>
</comment>
<dbReference type="InterPro" id="IPR037891">
    <property type="entry name" value="Cdil-like_sf"/>
</dbReference>
<dbReference type="RefSeq" id="WP_152154168.1">
    <property type="nucleotide sequence ID" value="NZ_WELC01000025.1"/>
</dbReference>
<reference evidence="1 2" key="1">
    <citation type="submission" date="2019-10" db="EMBL/GenBank/DDBJ databases">
        <title>Halotolerant bacteria associated to Saharan-endemic halophytes Stipa tenacissima L. and Atriplex halimus L mitigate salt stress and promote growth of tomato plants.</title>
        <authorList>
            <person name="Dif G."/>
        </authorList>
    </citation>
    <scope>NUCLEOTIDE SEQUENCE [LARGE SCALE GENOMIC DNA]</scope>
    <source>
        <strain evidence="1 2">IS26</strain>
    </source>
</reference>
<evidence type="ECO:0000313" key="1">
    <source>
        <dbReference type="EMBL" id="KAB7628790.1"/>
    </source>
</evidence>
<evidence type="ECO:0000313" key="2">
    <source>
        <dbReference type="Proteomes" id="UP000449004"/>
    </source>
</evidence>
<gene>
    <name evidence="1" type="ORF">F9K92_16440</name>
</gene>
<accession>A0A7V8CDU5</accession>
<dbReference type="Proteomes" id="UP000449004">
    <property type="component" value="Unassembled WGS sequence"/>
</dbReference>
<dbReference type="EMBL" id="WELC01000025">
    <property type="protein sequence ID" value="KAB7628790.1"/>
    <property type="molecule type" value="Genomic_DNA"/>
</dbReference>
<dbReference type="InterPro" id="IPR009888">
    <property type="entry name" value="CdiI_Proteobact"/>
</dbReference>
<sequence length="174" mass="19793">MNKLRKTQWASVKANQDFVTVQTFSGYRSSRMDPEGVRLILPPNVENEALGTAVLAALDASRFVLAQPREGVWIHPEATFDKRLYDLEFLKNASDEWVGLHMRKFGYKTRRELFKELLDCNVERRDQEIIISPTVHEKLEGWGGVPEDQHVVLPGSVTPAEVGEGVRLAMSRCR</sequence>
<proteinExistence type="predicted"/>
<dbReference type="Gene3D" id="3.40.1590.10">
    <property type="entry name" value="NMB0488-like"/>
    <property type="match status" value="1"/>
</dbReference>
<protein>
    <submittedName>
        <fullName evidence="1">DUF1436 family protein</fullName>
    </submittedName>
</protein>
<dbReference type="SUPFAM" id="SSF160207">
    <property type="entry name" value="NMB0488-like"/>
    <property type="match status" value="1"/>
</dbReference>
<organism evidence="1 2">
    <name type="scientific">Stenotrophomonas rhizophila</name>
    <dbReference type="NCBI Taxonomy" id="216778"/>
    <lineage>
        <taxon>Bacteria</taxon>
        <taxon>Pseudomonadati</taxon>
        <taxon>Pseudomonadota</taxon>
        <taxon>Gammaproteobacteria</taxon>
        <taxon>Lysobacterales</taxon>
        <taxon>Lysobacteraceae</taxon>
        <taxon>Stenotrophomonas</taxon>
    </lineage>
</organism>
<dbReference type="AlphaFoldDB" id="A0A7V8CDU5"/>
<dbReference type="Pfam" id="PF07262">
    <property type="entry name" value="CdiI"/>
    <property type="match status" value="1"/>
</dbReference>
<dbReference type="CDD" id="cd13445">
    <property type="entry name" value="CDI_inhibitor_EC869_like"/>
    <property type="match status" value="1"/>
</dbReference>
<name>A0A7V8CDU5_9GAMM</name>